<dbReference type="Proteomes" id="UP000078512">
    <property type="component" value="Unassembled WGS sequence"/>
</dbReference>
<dbReference type="AlphaFoldDB" id="A0A197JI82"/>
<sequence>MSSLRSSKVGSIYDAGTVIFDKKGENGLSAFLQHRHWSIRVQGMERFFLKARLGQGCCHHFVENGLRTSLCGFLIDLCTHYYPDHSTNPSRATHQHPANHPRLSGSLPLQPDRSVSLSLRQSLEPSLQRTAHQMRIEPVSRMGSRPWPLLGPASQTPVVDRYPLLFVYGFGRAKIDKGTEGA</sequence>
<feature type="region of interest" description="Disordered" evidence="1">
    <location>
        <begin position="88"/>
        <end position="108"/>
    </location>
</feature>
<keyword evidence="3" id="KW-1185">Reference proteome</keyword>
<evidence type="ECO:0000313" key="2">
    <source>
        <dbReference type="EMBL" id="OAQ24216.1"/>
    </source>
</evidence>
<name>A0A197JI82_9FUNG</name>
<evidence type="ECO:0000256" key="1">
    <source>
        <dbReference type="SAM" id="MobiDB-lite"/>
    </source>
</evidence>
<organism evidence="2 3">
    <name type="scientific">Linnemannia elongata AG-77</name>
    <dbReference type="NCBI Taxonomy" id="1314771"/>
    <lineage>
        <taxon>Eukaryota</taxon>
        <taxon>Fungi</taxon>
        <taxon>Fungi incertae sedis</taxon>
        <taxon>Mucoromycota</taxon>
        <taxon>Mortierellomycotina</taxon>
        <taxon>Mortierellomycetes</taxon>
        <taxon>Mortierellales</taxon>
        <taxon>Mortierellaceae</taxon>
        <taxon>Linnemannia</taxon>
    </lineage>
</organism>
<evidence type="ECO:0000313" key="3">
    <source>
        <dbReference type="Proteomes" id="UP000078512"/>
    </source>
</evidence>
<proteinExistence type="predicted"/>
<gene>
    <name evidence="2" type="ORF">K457DRAFT_129989</name>
</gene>
<accession>A0A197JI82</accession>
<protein>
    <submittedName>
        <fullName evidence="2">Uncharacterized protein</fullName>
    </submittedName>
</protein>
<reference evidence="2 3" key="1">
    <citation type="submission" date="2016-05" db="EMBL/GenBank/DDBJ databases">
        <title>Genome sequencing reveals origins of a unique bacterial endosymbiosis in the earliest lineages of terrestrial Fungi.</title>
        <authorList>
            <consortium name="DOE Joint Genome Institute"/>
            <person name="Uehling J."/>
            <person name="Gryganskyi A."/>
            <person name="Hameed K."/>
            <person name="Tschaplinski T."/>
            <person name="Misztal P."/>
            <person name="Wu S."/>
            <person name="Desiro A."/>
            <person name="Vande Pol N."/>
            <person name="Du Z.-Y."/>
            <person name="Zienkiewicz A."/>
            <person name="Zienkiewicz K."/>
            <person name="Morin E."/>
            <person name="Tisserant E."/>
            <person name="Splivallo R."/>
            <person name="Hainaut M."/>
            <person name="Henrissat B."/>
            <person name="Ohm R."/>
            <person name="Kuo A."/>
            <person name="Yan J."/>
            <person name="Lipzen A."/>
            <person name="Nolan M."/>
            <person name="Labutti K."/>
            <person name="Barry K."/>
            <person name="Goldstein A."/>
            <person name="Labbe J."/>
            <person name="Schadt C."/>
            <person name="Tuskan G."/>
            <person name="Grigoriev I."/>
            <person name="Martin F."/>
            <person name="Vilgalys R."/>
            <person name="Bonito G."/>
        </authorList>
    </citation>
    <scope>NUCLEOTIDE SEQUENCE [LARGE SCALE GENOMIC DNA]</scope>
    <source>
        <strain evidence="2 3">AG-77</strain>
    </source>
</reference>
<dbReference type="EMBL" id="KV442099">
    <property type="protein sequence ID" value="OAQ24216.1"/>
    <property type="molecule type" value="Genomic_DNA"/>
</dbReference>